<feature type="compositionally biased region" description="Low complexity" evidence="1">
    <location>
        <begin position="8"/>
        <end position="22"/>
    </location>
</feature>
<proteinExistence type="predicted"/>
<name>A0A3N4IPI0_ASCIM</name>
<dbReference type="EMBL" id="ML119664">
    <property type="protein sequence ID" value="RPA83524.1"/>
    <property type="molecule type" value="Genomic_DNA"/>
</dbReference>
<reference evidence="2 3" key="1">
    <citation type="journal article" date="2018" name="Nat. Ecol. Evol.">
        <title>Pezizomycetes genomes reveal the molecular basis of ectomycorrhizal truffle lifestyle.</title>
        <authorList>
            <person name="Murat C."/>
            <person name="Payen T."/>
            <person name="Noel B."/>
            <person name="Kuo A."/>
            <person name="Morin E."/>
            <person name="Chen J."/>
            <person name="Kohler A."/>
            <person name="Krizsan K."/>
            <person name="Balestrini R."/>
            <person name="Da Silva C."/>
            <person name="Montanini B."/>
            <person name="Hainaut M."/>
            <person name="Levati E."/>
            <person name="Barry K.W."/>
            <person name="Belfiori B."/>
            <person name="Cichocki N."/>
            <person name="Clum A."/>
            <person name="Dockter R.B."/>
            <person name="Fauchery L."/>
            <person name="Guy J."/>
            <person name="Iotti M."/>
            <person name="Le Tacon F."/>
            <person name="Lindquist E.A."/>
            <person name="Lipzen A."/>
            <person name="Malagnac F."/>
            <person name="Mello A."/>
            <person name="Molinier V."/>
            <person name="Miyauchi S."/>
            <person name="Poulain J."/>
            <person name="Riccioni C."/>
            <person name="Rubini A."/>
            <person name="Sitrit Y."/>
            <person name="Splivallo R."/>
            <person name="Traeger S."/>
            <person name="Wang M."/>
            <person name="Zifcakova L."/>
            <person name="Wipf D."/>
            <person name="Zambonelli A."/>
            <person name="Paolocci F."/>
            <person name="Nowrousian M."/>
            <person name="Ottonello S."/>
            <person name="Baldrian P."/>
            <person name="Spatafora J.W."/>
            <person name="Henrissat B."/>
            <person name="Nagy L.G."/>
            <person name="Aury J.M."/>
            <person name="Wincker P."/>
            <person name="Grigoriev I.V."/>
            <person name="Bonfante P."/>
            <person name="Martin F.M."/>
        </authorList>
    </citation>
    <scope>NUCLEOTIDE SEQUENCE [LARGE SCALE GENOMIC DNA]</scope>
    <source>
        <strain evidence="2 3">RN42</strain>
    </source>
</reference>
<feature type="region of interest" description="Disordered" evidence="1">
    <location>
        <begin position="57"/>
        <end position="77"/>
    </location>
</feature>
<dbReference type="AlphaFoldDB" id="A0A3N4IPI0"/>
<evidence type="ECO:0000256" key="1">
    <source>
        <dbReference type="SAM" id="MobiDB-lite"/>
    </source>
</evidence>
<evidence type="ECO:0000313" key="2">
    <source>
        <dbReference type="EMBL" id="RPA83524.1"/>
    </source>
</evidence>
<evidence type="ECO:0000313" key="3">
    <source>
        <dbReference type="Proteomes" id="UP000275078"/>
    </source>
</evidence>
<sequence>MGWCNRASSTHLLSSPSPSRLLDNITTGHKGHSPTTAAISFSQTGKLSDFFTAERMDLENSPNKRTRKTSPRLQRPSSDLQSEYFLVHQNQISEVLWEHFASTGVRSKGQISNWLLNGTPKQLSLQAKTFGGIIRAQKGTGAPTTTPTDRLQQLVRANETTLVDCSRLDIMRKHEVRDLTTGGFRYNGGKSTEIQVSYSSSIFYQTKSRCSLTDVNLRQSHATIRRLEWHLYEPYSIWASLGLPNRTVQHPYLRQYLKLLAKYSAGTK</sequence>
<organism evidence="2 3">
    <name type="scientific">Ascobolus immersus RN42</name>
    <dbReference type="NCBI Taxonomy" id="1160509"/>
    <lineage>
        <taxon>Eukaryota</taxon>
        <taxon>Fungi</taxon>
        <taxon>Dikarya</taxon>
        <taxon>Ascomycota</taxon>
        <taxon>Pezizomycotina</taxon>
        <taxon>Pezizomycetes</taxon>
        <taxon>Pezizales</taxon>
        <taxon>Ascobolaceae</taxon>
        <taxon>Ascobolus</taxon>
    </lineage>
</organism>
<keyword evidence="3" id="KW-1185">Reference proteome</keyword>
<feature type="region of interest" description="Disordered" evidence="1">
    <location>
        <begin position="1"/>
        <end position="37"/>
    </location>
</feature>
<accession>A0A3N4IPI0</accession>
<protein>
    <submittedName>
        <fullName evidence="2">Uncharacterized protein</fullName>
    </submittedName>
</protein>
<gene>
    <name evidence="2" type="ORF">BJ508DRAFT_375058</name>
</gene>
<dbReference type="Proteomes" id="UP000275078">
    <property type="component" value="Unassembled WGS sequence"/>
</dbReference>